<keyword evidence="6" id="KW-0809">Transit peptide</keyword>
<feature type="domain" description="Biotin carboxylation" evidence="14">
    <location>
        <begin position="48"/>
        <end position="505"/>
    </location>
</feature>
<keyword evidence="7" id="KW-0496">Mitochondrion</keyword>
<dbReference type="AlphaFoldDB" id="A0A383VIW1"/>
<keyword evidence="5 10" id="KW-0067">ATP-binding</keyword>
<evidence type="ECO:0000313" key="16">
    <source>
        <dbReference type="Proteomes" id="UP000256970"/>
    </source>
</evidence>
<evidence type="ECO:0000256" key="1">
    <source>
        <dbReference type="ARBA" id="ARBA00001953"/>
    </source>
</evidence>
<dbReference type="SUPFAM" id="SSF56059">
    <property type="entry name" value="Glutathione synthetase ATP-binding domain-like"/>
    <property type="match status" value="1"/>
</dbReference>
<keyword evidence="3" id="KW-0436">Ligase</keyword>
<dbReference type="PROSITE" id="PS50975">
    <property type="entry name" value="ATP_GRASP"/>
    <property type="match status" value="1"/>
</dbReference>
<dbReference type="STRING" id="3088.A0A383VIW1"/>
<dbReference type="PANTHER" id="PTHR18866">
    <property type="entry name" value="CARBOXYLASE:PYRUVATE/ACETYL-COA/PROPIONYL-COA CARBOXYLASE"/>
    <property type="match status" value="1"/>
</dbReference>
<evidence type="ECO:0000256" key="9">
    <source>
        <dbReference type="ARBA" id="ARBA00062371"/>
    </source>
</evidence>
<accession>A0A383VIW1</accession>
<dbReference type="InterPro" id="IPR005481">
    <property type="entry name" value="BC-like_N"/>
</dbReference>
<feature type="domain" description="ATP-grasp" evidence="13">
    <location>
        <begin position="167"/>
        <end position="365"/>
    </location>
</feature>
<evidence type="ECO:0000259" key="13">
    <source>
        <dbReference type="PROSITE" id="PS50975"/>
    </source>
</evidence>
<keyword evidence="4 10" id="KW-0547">Nucleotide-binding</keyword>
<evidence type="ECO:0000256" key="7">
    <source>
        <dbReference type="ARBA" id="ARBA00023128"/>
    </source>
</evidence>
<dbReference type="Gene3D" id="3.40.50.20">
    <property type="match status" value="1"/>
</dbReference>
<dbReference type="Pfam" id="PF00289">
    <property type="entry name" value="Biotin_carb_N"/>
    <property type="match status" value="1"/>
</dbReference>
<dbReference type="InterPro" id="IPR005482">
    <property type="entry name" value="Biotin_COase_C"/>
</dbReference>
<dbReference type="InterPro" id="IPR011761">
    <property type="entry name" value="ATP-grasp"/>
</dbReference>
<dbReference type="EMBL" id="FNXT01000639">
    <property type="protein sequence ID" value="SZX65467.1"/>
    <property type="molecule type" value="Genomic_DNA"/>
</dbReference>
<dbReference type="InterPro" id="IPR013815">
    <property type="entry name" value="ATP_grasp_subdomain_1"/>
</dbReference>
<dbReference type="Pfam" id="PF00364">
    <property type="entry name" value="Biotin_lipoyl"/>
    <property type="match status" value="1"/>
</dbReference>
<dbReference type="Pfam" id="PF02786">
    <property type="entry name" value="CPSase_L_D2"/>
    <property type="match status" value="1"/>
</dbReference>
<dbReference type="SUPFAM" id="SSF52440">
    <property type="entry name" value="PreATP-grasp domain"/>
    <property type="match status" value="1"/>
</dbReference>
<protein>
    <submittedName>
        <fullName evidence="15">Uncharacterized protein</fullName>
    </submittedName>
</protein>
<dbReference type="GO" id="GO:0005524">
    <property type="term" value="F:ATP binding"/>
    <property type="evidence" value="ECO:0007669"/>
    <property type="project" value="UniProtKB-UniRule"/>
</dbReference>
<dbReference type="FunFam" id="3.30.1490.20:FF:000003">
    <property type="entry name" value="acetyl-CoA carboxylase isoform X1"/>
    <property type="match status" value="1"/>
</dbReference>
<dbReference type="Gene3D" id="3.30.1490.20">
    <property type="entry name" value="ATP-grasp fold, A domain"/>
    <property type="match status" value="1"/>
</dbReference>
<dbReference type="InterPro" id="IPR005479">
    <property type="entry name" value="CPAse_ATP-bd"/>
</dbReference>
<dbReference type="Proteomes" id="UP000256970">
    <property type="component" value="Unassembled WGS sequence"/>
</dbReference>
<dbReference type="InterPro" id="IPR050856">
    <property type="entry name" value="Biotin_carboxylase_complex"/>
</dbReference>
<evidence type="ECO:0000256" key="4">
    <source>
        <dbReference type="ARBA" id="ARBA00022741"/>
    </source>
</evidence>
<feature type="domain" description="Lipoyl-binding" evidence="12">
    <location>
        <begin position="655"/>
        <end position="734"/>
    </location>
</feature>
<dbReference type="SMART" id="SM00878">
    <property type="entry name" value="Biotin_carb_C"/>
    <property type="match status" value="1"/>
</dbReference>
<proteinExistence type="predicted"/>
<dbReference type="GO" id="GO:0005759">
    <property type="term" value="C:mitochondrial matrix"/>
    <property type="evidence" value="ECO:0007669"/>
    <property type="project" value="UniProtKB-SubCell"/>
</dbReference>
<evidence type="ECO:0000259" key="14">
    <source>
        <dbReference type="PROSITE" id="PS50979"/>
    </source>
</evidence>
<evidence type="ECO:0000259" key="12">
    <source>
        <dbReference type="PROSITE" id="PS50968"/>
    </source>
</evidence>
<dbReference type="SUPFAM" id="SSF51246">
    <property type="entry name" value="Rudiment single hybrid motif"/>
    <property type="match status" value="1"/>
</dbReference>
<keyword evidence="8" id="KW-0092">Biotin</keyword>
<feature type="region of interest" description="Disordered" evidence="11">
    <location>
        <begin position="19"/>
        <end position="55"/>
    </location>
</feature>
<dbReference type="Gene3D" id="3.30.470.20">
    <property type="entry name" value="ATP-grasp fold, B domain"/>
    <property type="match status" value="1"/>
</dbReference>
<dbReference type="PANTHER" id="PTHR18866:SF33">
    <property type="entry name" value="METHYLCROTONOYL-COA CARBOXYLASE SUBUNIT ALPHA, MITOCHONDRIAL-RELATED"/>
    <property type="match status" value="1"/>
</dbReference>
<evidence type="ECO:0000256" key="6">
    <source>
        <dbReference type="ARBA" id="ARBA00022946"/>
    </source>
</evidence>
<dbReference type="PROSITE" id="PS00188">
    <property type="entry name" value="BIOTIN"/>
    <property type="match status" value="1"/>
</dbReference>
<dbReference type="Pfam" id="PF02785">
    <property type="entry name" value="Biotin_carb_C"/>
    <property type="match status" value="1"/>
</dbReference>
<dbReference type="PROSITE" id="PS00867">
    <property type="entry name" value="CPSASE_2"/>
    <property type="match status" value="1"/>
</dbReference>
<dbReference type="InterPro" id="IPR011054">
    <property type="entry name" value="Rudment_hybrid_motif"/>
</dbReference>
<dbReference type="InterPro" id="IPR000089">
    <property type="entry name" value="Biotin_lipoyl"/>
</dbReference>
<evidence type="ECO:0000256" key="2">
    <source>
        <dbReference type="ARBA" id="ARBA00004305"/>
    </source>
</evidence>
<comment type="subcellular location">
    <subcellularLocation>
        <location evidence="2">Mitochondrion matrix</location>
    </subcellularLocation>
</comment>
<evidence type="ECO:0000256" key="3">
    <source>
        <dbReference type="ARBA" id="ARBA00022598"/>
    </source>
</evidence>
<dbReference type="InterPro" id="IPR011764">
    <property type="entry name" value="Biotin_carboxylation_dom"/>
</dbReference>
<dbReference type="GO" id="GO:0004485">
    <property type="term" value="F:methylcrotonoyl-CoA carboxylase activity"/>
    <property type="evidence" value="ECO:0007669"/>
    <property type="project" value="TreeGrafter"/>
</dbReference>
<dbReference type="GO" id="GO:0046872">
    <property type="term" value="F:metal ion binding"/>
    <property type="evidence" value="ECO:0007669"/>
    <property type="project" value="InterPro"/>
</dbReference>
<organism evidence="15 16">
    <name type="scientific">Tetradesmus obliquus</name>
    <name type="common">Green alga</name>
    <name type="synonym">Acutodesmus obliquus</name>
    <dbReference type="NCBI Taxonomy" id="3088"/>
    <lineage>
        <taxon>Eukaryota</taxon>
        <taxon>Viridiplantae</taxon>
        <taxon>Chlorophyta</taxon>
        <taxon>core chlorophytes</taxon>
        <taxon>Chlorophyceae</taxon>
        <taxon>CS clade</taxon>
        <taxon>Sphaeropleales</taxon>
        <taxon>Scenedesmaceae</taxon>
        <taxon>Tetradesmus</taxon>
    </lineage>
</organism>
<reference evidence="15 16" key="1">
    <citation type="submission" date="2016-10" db="EMBL/GenBank/DDBJ databases">
        <authorList>
            <person name="Cai Z."/>
        </authorList>
    </citation>
    <scope>NUCLEOTIDE SEQUENCE [LARGE SCALE GENOMIC DNA]</scope>
</reference>
<dbReference type="FunFam" id="2.40.50.100:FF:000003">
    <property type="entry name" value="Acetyl-CoA carboxylase biotin carboxyl carrier protein"/>
    <property type="match status" value="1"/>
</dbReference>
<evidence type="ECO:0000256" key="5">
    <source>
        <dbReference type="ARBA" id="ARBA00022840"/>
    </source>
</evidence>
<evidence type="ECO:0000256" key="11">
    <source>
        <dbReference type="SAM" id="MobiDB-lite"/>
    </source>
</evidence>
<dbReference type="InterPro" id="IPR001882">
    <property type="entry name" value="Biotin_BS"/>
</dbReference>
<evidence type="ECO:0000256" key="8">
    <source>
        <dbReference type="ARBA" id="ARBA00023267"/>
    </source>
</evidence>
<dbReference type="Gene3D" id="2.40.50.100">
    <property type="match status" value="1"/>
</dbReference>
<dbReference type="CDD" id="cd06850">
    <property type="entry name" value="biotinyl_domain"/>
    <property type="match status" value="1"/>
</dbReference>
<evidence type="ECO:0000313" key="15">
    <source>
        <dbReference type="EMBL" id="SZX65467.1"/>
    </source>
</evidence>
<dbReference type="InterPro" id="IPR016185">
    <property type="entry name" value="PreATP-grasp_dom_sf"/>
</dbReference>
<dbReference type="PROSITE" id="PS50979">
    <property type="entry name" value="BC"/>
    <property type="match status" value="1"/>
</dbReference>
<dbReference type="InterPro" id="IPR011053">
    <property type="entry name" value="Single_hybrid_motif"/>
</dbReference>
<gene>
    <name evidence="15" type="ORF">BQ4739_LOCUS5893</name>
</gene>
<dbReference type="Gene3D" id="3.30.700.40">
    <property type="match status" value="1"/>
</dbReference>
<comment type="subunit">
    <text evidence="9">Probably a heterodimer composed of biotin-containing alpha subunits and beta subunits.</text>
</comment>
<keyword evidence="16" id="KW-1185">Reference proteome</keyword>
<dbReference type="FunFam" id="3.30.470.20:FF:000028">
    <property type="entry name" value="Methylcrotonoyl-CoA carboxylase subunit alpha, mitochondrial"/>
    <property type="match status" value="1"/>
</dbReference>
<dbReference type="SUPFAM" id="SSF51230">
    <property type="entry name" value="Single hybrid motif"/>
    <property type="match status" value="1"/>
</dbReference>
<comment type="cofactor">
    <cofactor evidence="1">
        <name>biotin</name>
        <dbReference type="ChEBI" id="CHEBI:57586"/>
    </cofactor>
</comment>
<dbReference type="PROSITE" id="PS50968">
    <property type="entry name" value="BIOTINYL_LIPOYL"/>
    <property type="match status" value="1"/>
</dbReference>
<evidence type="ECO:0000256" key="10">
    <source>
        <dbReference type="PROSITE-ProRule" id="PRU00409"/>
    </source>
</evidence>
<sequence>MATNSGAAAPAARALSRLPSILPRQLRRAPASPNPTTLSPMRSDYEPSGRSPAHGTAGEIACRVLTTARRLGIPTVAVFSEADRQAKFVALADEAFCIGPPPARESYLRGDVILGVAKKTGADAIHPGYGFLSENAAFSEACAAAGIAFVGPPAAAIRSMGDKSQAKAIMSAAGVPVVPGYHGEEQEQARLEAEAEVVGFPLLVKAVSGGGGKGMKLATQRSELSNAIASARREAAASFGDDRLLLERYITRPRHVEVQVMADKHGTALYLFDRDCSVQRRHQKIIEEAPAPGLPAEFHAHIGEAAVRAARAVGYESAGTVEFIVDVDTQDFYFMEMNTRLQVEHPVTEAITGLDLVELQLRVAAGERLPLAQADLAAAGPRGHSFEARLYAENTRRQFLPGAGKVLRWRTPAAAQQFDHTAAIRVDSGVSEGDTVGTNYDPMIAKIVTHGPDREAALALLRQALAETQVAGLPTNLGFLQDLAAHPAFAVDLDLDTGFIERHRSCLLPLDESVAPEVAALAGALWGKLAAAAAAGNEGSGSRGGAMAAWDAGDSKRLWHKLERKLPVRLAESEQQMELAVTYDSGSSFEVVVAPGQPPVSVQHLTLAGDEWSAEVSGQRLAGQALLHSHAGEQVLSLWLQGKCFEFRRSVPTWSKDANATASHGQLTSPMPGKVVKLLVAERDEVTKGQPLLVIEAMKMEHTLSAHADGVVQGLAGLHVGTQVEDGQVLLYIGEATAAAAAGKGGEAAAAAAVGAAA</sequence>
<name>A0A383VIW1_TETOB</name>